<evidence type="ECO:0000313" key="5">
    <source>
        <dbReference type="Proteomes" id="UP000235392"/>
    </source>
</evidence>
<name>A0A2N5TFZ5_9BASI</name>
<sequence>MAHSAAQSPVPPADSKAESSTRRLRTRAPRSNFPPHLFLDDMEFSDLPNHGIHISKNLISAQKLEESSMSIDPVNQPAGNKVNRRLNISRQHRVPTPPPLPSPDLPWARPDTFPAWLLGMAMVKSSPKYMASRKTPETQKTNPLSGQIQPNISTSPIRRAASSLLGTSPLKSSFEKPLSRQSSSYRLDFRHHSIGRSLSPEEALDRRREKYWESYEYDSTSPHLQPKYFDKPLPTNEQWADLDIQNAALIPEPQPGPATIHLCEVFAPTILDTPHPQPPRSSSHSEAEPSSKSAPTQFTQQEIIESMPFGFNCLPSDYRGHRR</sequence>
<evidence type="ECO:0000313" key="4">
    <source>
        <dbReference type="Proteomes" id="UP000235388"/>
    </source>
</evidence>
<keyword evidence="4" id="KW-1185">Reference proteome</keyword>
<dbReference type="EMBL" id="PGCJ01000187">
    <property type="protein sequence ID" value="PLW40009.1"/>
    <property type="molecule type" value="Genomic_DNA"/>
</dbReference>
<feature type="compositionally biased region" description="Polar residues" evidence="1">
    <location>
        <begin position="138"/>
        <end position="152"/>
    </location>
</feature>
<dbReference type="Proteomes" id="UP000235388">
    <property type="component" value="Unassembled WGS sequence"/>
</dbReference>
<dbReference type="AlphaFoldDB" id="A0A2N5TFZ5"/>
<evidence type="ECO:0000256" key="1">
    <source>
        <dbReference type="SAM" id="MobiDB-lite"/>
    </source>
</evidence>
<evidence type="ECO:0000313" key="3">
    <source>
        <dbReference type="EMBL" id="PLW40009.1"/>
    </source>
</evidence>
<dbReference type="Proteomes" id="UP000235392">
    <property type="component" value="Unassembled WGS sequence"/>
</dbReference>
<proteinExistence type="predicted"/>
<gene>
    <name evidence="3" type="ORF">PCANC_11555</name>
    <name evidence="2" type="ORF">PCASD_08382</name>
</gene>
<evidence type="ECO:0000313" key="2">
    <source>
        <dbReference type="EMBL" id="PLW24403.1"/>
    </source>
</evidence>
<dbReference type="OrthoDB" id="2499165at2759"/>
<feature type="region of interest" description="Disordered" evidence="1">
    <location>
        <begin position="270"/>
        <end position="301"/>
    </location>
</feature>
<accession>A0A2N5TFZ5</accession>
<reference evidence="4 5" key="1">
    <citation type="submission" date="2017-11" db="EMBL/GenBank/DDBJ databases">
        <title>De novo assembly and phasing of dikaryotic genomes from two isolates of Puccinia coronata f. sp. avenae, the causal agent of oat crown rust.</title>
        <authorList>
            <person name="Miller M.E."/>
            <person name="Zhang Y."/>
            <person name="Omidvar V."/>
            <person name="Sperschneider J."/>
            <person name="Schwessinger B."/>
            <person name="Raley C."/>
            <person name="Palmer J.M."/>
            <person name="Garnica D."/>
            <person name="Upadhyaya N."/>
            <person name="Rathjen J."/>
            <person name="Taylor J.M."/>
            <person name="Park R.F."/>
            <person name="Dodds P.N."/>
            <person name="Hirsch C.D."/>
            <person name="Kianian S.F."/>
            <person name="Figueroa M."/>
        </authorList>
    </citation>
    <scope>NUCLEOTIDE SEQUENCE [LARGE SCALE GENOMIC DNA]</scope>
    <source>
        <strain evidence="3">12NC29</strain>
        <strain evidence="2">12SD80</strain>
    </source>
</reference>
<feature type="region of interest" description="Disordered" evidence="1">
    <location>
        <begin position="131"/>
        <end position="152"/>
    </location>
</feature>
<comment type="caution">
    <text evidence="2">The sequence shown here is derived from an EMBL/GenBank/DDBJ whole genome shotgun (WGS) entry which is preliminary data.</text>
</comment>
<dbReference type="EMBL" id="PGCI01000610">
    <property type="protein sequence ID" value="PLW24403.1"/>
    <property type="molecule type" value="Genomic_DNA"/>
</dbReference>
<organism evidence="2 5">
    <name type="scientific">Puccinia coronata f. sp. avenae</name>
    <dbReference type="NCBI Taxonomy" id="200324"/>
    <lineage>
        <taxon>Eukaryota</taxon>
        <taxon>Fungi</taxon>
        <taxon>Dikarya</taxon>
        <taxon>Basidiomycota</taxon>
        <taxon>Pucciniomycotina</taxon>
        <taxon>Pucciniomycetes</taxon>
        <taxon>Pucciniales</taxon>
        <taxon>Pucciniaceae</taxon>
        <taxon>Puccinia</taxon>
    </lineage>
</organism>
<protein>
    <submittedName>
        <fullName evidence="2">Uncharacterized protein</fullName>
    </submittedName>
</protein>
<feature type="region of interest" description="Disordered" evidence="1">
    <location>
        <begin position="1"/>
        <end position="36"/>
    </location>
</feature>